<keyword evidence="2" id="KW-1185">Reference proteome</keyword>
<protein>
    <recommendedName>
        <fullName evidence="3">BAH domain-containing protein</fullName>
    </recommendedName>
</protein>
<dbReference type="AlphaFoldDB" id="A0A0F4Z9G5"/>
<evidence type="ECO:0008006" key="3">
    <source>
        <dbReference type="Google" id="ProtNLM"/>
    </source>
</evidence>
<dbReference type="Proteomes" id="UP000033483">
    <property type="component" value="Unassembled WGS sequence"/>
</dbReference>
<dbReference type="PANTHER" id="PTHR46364">
    <property type="entry name" value="OS08G0421900 PROTEIN"/>
    <property type="match status" value="1"/>
</dbReference>
<dbReference type="Gene3D" id="2.30.30.490">
    <property type="match status" value="1"/>
</dbReference>
<dbReference type="SUPFAM" id="SSF57903">
    <property type="entry name" value="FYVE/PHD zinc finger"/>
    <property type="match status" value="1"/>
</dbReference>
<reference evidence="1 2" key="1">
    <citation type="submission" date="2015-03" db="EMBL/GenBank/DDBJ databases">
        <authorList>
            <person name="Radwan O."/>
            <person name="Al-Naeli F.A."/>
            <person name="Rendon G.A."/>
            <person name="Fields C."/>
        </authorList>
    </citation>
    <scope>NUCLEOTIDE SEQUENCE [LARGE SCALE GENOMIC DNA]</scope>
    <source>
        <strain evidence="1">CR-DP1</strain>
    </source>
</reference>
<sequence>MAEGPNSTSKQTSTALPNGVITAPTAFSVNVNPTSLSLSKLRSCTKYKYDWRVKSRHSLLPEDQPRCQPFAFRPRGSLSTHPSLDALFNIEPADEWYSMNRYKHFKMNDTDFRTNSFIWVANEQTFALRRQQHDNEQTQAQSKKRPRIEPREYGWVGLILEIRARDENNVFLRLAWMYWPDDLPECRITGGGMIGGRQEYHGRCEVIGSNHMDIINAATVSALASVTHWTEFDGETHMSLYWRQVLDVRTSELTSVQPICTCQRPDNPDKLTIGCPNDDCLTWNHAECVIDAILSLTLDHFGTQTPRRDEDDSLDPTRLSVLNPWRFSSKWNAQVAAKKPWKMFFTGRLVRLQSAAQKDISSAPPFVEVSDLRDLSEGLKVWIEPVFCLACCTIVE</sequence>
<dbReference type="CDD" id="cd04370">
    <property type="entry name" value="BAH"/>
    <property type="match status" value="1"/>
</dbReference>
<gene>
    <name evidence="1" type="ORF">TD95_000396</name>
</gene>
<dbReference type="InterPro" id="IPR043151">
    <property type="entry name" value="BAH_sf"/>
</dbReference>
<accession>A0A0F4Z9G5</accession>
<dbReference type="EMBL" id="LAEV01001877">
    <property type="protein sequence ID" value="KKA27147.1"/>
    <property type="molecule type" value="Genomic_DNA"/>
</dbReference>
<proteinExistence type="predicted"/>
<evidence type="ECO:0000313" key="2">
    <source>
        <dbReference type="Proteomes" id="UP000033483"/>
    </source>
</evidence>
<evidence type="ECO:0000313" key="1">
    <source>
        <dbReference type="EMBL" id="KKA27147.1"/>
    </source>
</evidence>
<comment type="caution">
    <text evidence="1">The sequence shown here is derived from an EMBL/GenBank/DDBJ whole genome shotgun (WGS) entry which is preliminary data.</text>
</comment>
<organism evidence="1 2">
    <name type="scientific">Thielaviopsis punctulata</name>
    <dbReference type="NCBI Taxonomy" id="72032"/>
    <lineage>
        <taxon>Eukaryota</taxon>
        <taxon>Fungi</taxon>
        <taxon>Dikarya</taxon>
        <taxon>Ascomycota</taxon>
        <taxon>Pezizomycotina</taxon>
        <taxon>Sordariomycetes</taxon>
        <taxon>Hypocreomycetidae</taxon>
        <taxon>Microascales</taxon>
        <taxon>Ceratocystidaceae</taxon>
        <taxon>Thielaviopsis</taxon>
    </lineage>
</organism>
<name>A0A0F4Z9G5_9PEZI</name>
<dbReference type="OrthoDB" id="10259622at2759"/>
<dbReference type="InterPro" id="IPR011011">
    <property type="entry name" value="Znf_FYVE_PHD"/>
</dbReference>